<dbReference type="EMBL" id="AATP01000002">
    <property type="protein sequence ID" value="EAU41892.1"/>
    <property type="molecule type" value="Genomic_DNA"/>
</dbReference>
<dbReference type="AlphaFoldDB" id="Q0G3D9"/>
<dbReference type="STRING" id="217511.GCA_001463845_02753"/>
<accession>Q0G3D9</accession>
<comment type="caution">
    <text evidence="2">The sequence shown here is derived from an EMBL/GenBank/DDBJ whole genome shotgun (WGS) entry which is preliminary data.</text>
</comment>
<name>Q0G3D9_9HYPH</name>
<proteinExistence type="predicted"/>
<reference evidence="2 3" key="1">
    <citation type="journal article" date="2010" name="J. Bacteriol.">
        <title>Genome sequence of Fulvimarina pelagi HTCC2506T, a Mn(II)-oxidizing alphaproteobacterium possessing an aerobic anoxygenic photosynthetic gene cluster and Xanthorhodopsin.</title>
        <authorList>
            <person name="Kang I."/>
            <person name="Oh H.M."/>
            <person name="Lim S.I."/>
            <person name="Ferriera S."/>
            <person name="Giovannoni S.J."/>
            <person name="Cho J.C."/>
        </authorList>
    </citation>
    <scope>NUCLEOTIDE SEQUENCE [LARGE SCALE GENOMIC DNA]</scope>
    <source>
        <strain evidence="2 3">HTCC2506</strain>
    </source>
</reference>
<organism evidence="2 3">
    <name type="scientific">Fulvimarina pelagi HTCC2506</name>
    <dbReference type="NCBI Taxonomy" id="314231"/>
    <lineage>
        <taxon>Bacteria</taxon>
        <taxon>Pseudomonadati</taxon>
        <taxon>Pseudomonadota</taxon>
        <taxon>Alphaproteobacteria</taxon>
        <taxon>Hyphomicrobiales</taxon>
        <taxon>Aurantimonadaceae</taxon>
        <taxon>Fulvimarina</taxon>
    </lineage>
</organism>
<dbReference type="HOGENOM" id="CLU_2316199_0_0_5"/>
<keyword evidence="3" id="KW-1185">Reference proteome</keyword>
<gene>
    <name evidence="2" type="ORF">FP2506_15704</name>
</gene>
<feature type="region of interest" description="Disordered" evidence="1">
    <location>
        <begin position="1"/>
        <end position="34"/>
    </location>
</feature>
<evidence type="ECO:0000313" key="2">
    <source>
        <dbReference type="EMBL" id="EAU41892.1"/>
    </source>
</evidence>
<protein>
    <submittedName>
        <fullName evidence="2">Uncharacterized protein</fullName>
    </submittedName>
</protein>
<sequence length="99" mass="11103">MHPGACPTASAFSILHGRETDSQRYTKKGKTSMATNSYTDLSMRKASPSKGVFRTALDRMIEARERQARAYVRNNLALYGRDIDEMSRSAPHDPASPRR</sequence>
<evidence type="ECO:0000313" key="3">
    <source>
        <dbReference type="Proteomes" id="UP000004310"/>
    </source>
</evidence>
<dbReference type="Proteomes" id="UP000004310">
    <property type="component" value="Unassembled WGS sequence"/>
</dbReference>
<evidence type="ECO:0000256" key="1">
    <source>
        <dbReference type="SAM" id="MobiDB-lite"/>
    </source>
</evidence>